<organism evidence="1">
    <name type="scientific">Streptomyces haneummycinicus</name>
    <dbReference type="NCBI Taxonomy" id="3074435"/>
    <lineage>
        <taxon>Bacteria</taxon>
        <taxon>Bacillati</taxon>
        <taxon>Actinomycetota</taxon>
        <taxon>Actinomycetes</taxon>
        <taxon>Kitasatosporales</taxon>
        <taxon>Streptomycetaceae</taxon>
        <taxon>Streptomyces</taxon>
    </lineage>
</organism>
<name>A0AAT9HSU9_9ACTN</name>
<sequence>MEIAEKAVEKAGITRHETFDGEFAAKVKTGPYEWNRMAGIQVGG</sequence>
<dbReference type="AlphaFoldDB" id="A0AAT9HSU9"/>
<reference evidence="1" key="1">
    <citation type="submission" date="2024-06" db="EMBL/GenBank/DDBJ databases">
        <authorList>
            <consortium name="consrtm"/>
            <person name="Uemura M."/>
            <person name="Terahara T."/>
        </authorList>
    </citation>
    <scope>NUCLEOTIDE SEQUENCE</scope>
    <source>
        <strain evidence="1">KM77-8</strain>
    </source>
</reference>
<proteinExistence type="predicted"/>
<gene>
    <name evidence="1" type="ORF">SHKM778_69100</name>
</gene>
<protein>
    <submittedName>
        <fullName evidence="1">Uncharacterized protein</fullName>
    </submittedName>
</protein>
<accession>A0AAT9HSU9</accession>
<dbReference type="EMBL" id="AP035768">
    <property type="protein sequence ID" value="BFO20522.1"/>
    <property type="molecule type" value="Genomic_DNA"/>
</dbReference>
<evidence type="ECO:0000313" key="1">
    <source>
        <dbReference type="EMBL" id="BFO20522.1"/>
    </source>
</evidence>
<reference evidence="1" key="2">
    <citation type="submission" date="2024-07" db="EMBL/GenBank/DDBJ databases">
        <title>Streptomyces haneummycinica sp. nov., a new antibiotic-producing actinobacterium isolated from marine sediment.</title>
        <authorList>
            <person name="Uemura M."/>
            <person name="Hamada M."/>
            <person name="Hirano S."/>
            <person name="Kobayashi K."/>
            <person name="Ohshiro T."/>
            <person name="Kobayashi T."/>
            <person name="Terahara T."/>
        </authorList>
    </citation>
    <scope>NUCLEOTIDE SEQUENCE</scope>
    <source>
        <strain evidence="1">KM77-8</strain>
    </source>
</reference>